<dbReference type="PANTHER" id="PTHR43765:SF2">
    <property type="entry name" value="2-DEHYDROPANTOATE 2-REDUCTASE"/>
    <property type="match status" value="1"/>
</dbReference>
<dbReference type="Proteomes" id="UP000195440">
    <property type="component" value="Unassembled WGS sequence"/>
</dbReference>
<dbReference type="SUPFAM" id="SSF51735">
    <property type="entry name" value="NAD(P)-binding Rossmann-fold domains"/>
    <property type="match status" value="1"/>
</dbReference>
<dbReference type="InterPro" id="IPR003710">
    <property type="entry name" value="ApbA"/>
</dbReference>
<keyword evidence="7 10" id="KW-0560">Oxidoreductase</keyword>
<dbReference type="InterPro" id="IPR050838">
    <property type="entry name" value="Ketopantoate_reductase"/>
</dbReference>
<dbReference type="NCBIfam" id="NF004311">
    <property type="entry name" value="PRK05708.1"/>
    <property type="match status" value="1"/>
</dbReference>
<evidence type="ECO:0000256" key="3">
    <source>
        <dbReference type="ARBA" id="ARBA00013014"/>
    </source>
</evidence>
<proteinExistence type="inferred from homology"/>
<dbReference type="GO" id="GO:0015940">
    <property type="term" value="P:pantothenate biosynthetic process"/>
    <property type="evidence" value="ECO:0007669"/>
    <property type="project" value="UniProtKB-UniPathway"/>
</dbReference>
<evidence type="ECO:0000256" key="8">
    <source>
        <dbReference type="ARBA" id="ARBA00032024"/>
    </source>
</evidence>
<evidence type="ECO:0000256" key="2">
    <source>
        <dbReference type="ARBA" id="ARBA00007870"/>
    </source>
</evidence>
<dbReference type="Gene3D" id="3.40.50.720">
    <property type="entry name" value="NAD(P)-binding Rossmann-like Domain"/>
    <property type="match status" value="1"/>
</dbReference>
<evidence type="ECO:0000256" key="4">
    <source>
        <dbReference type="ARBA" id="ARBA00019465"/>
    </source>
</evidence>
<dbReference type="EMBL" id="LOHF01000002">
    <property type="protein sequence ID" value="OUM75403.1"/>
    <property type="molecule type" value="Genomic_DNA"/>
</dbReference>
<feature type="domain" description="Ketopantoate reductase N-terminal" evidence="11">
    <location>
        <begin position="5"/>
        <end position="153"/>
    </location>
</feature>
<dbReference type="Pfam" id="PF02558">
    <property type="entry name" value="ApbA"/>
    <property type="match status" value="1"/>
</dbReference>
<dbReference type="GO" id="GO:0008677">
    <property type="term" value="F:2-dehydropantoate 2-reductase activity"/>
    <property type="evidence" value="ECO:0007669"/>
    <property type="project" value="UniProtKB-EC"/>
</dbReference>
<dbReference type="UniPathway" id="UPA00028">
    <property type="reaction ID" value="UER00004"/>
</dbReference>
<dbReference type="GO" id="GO:0005737">
    <property type="term" value="C:cytoplasm"/>
    <property type="evidence" value="ECO:0007669"/>
    <property type="project" value="TreeGrafter"/>
</dbReference>
<sequence>MAVVWHVVGAGSLGSLWATRLARGGLPVKLVLRDAKRLAAYEANGATLTLVENGVESRLAISAQTADSAEPIERLLLACKAYDAEQAAAALAQRLTPDAQIILLQNGLGSQDAVAAKVPNARCICASSTEGAFRQRDWSVVFAGHGYNWLGDPADPSPPDWLSDLQLAGIPHEWTPDILTRLWRKLALNCAINPLTVLHDCRNGGLMQHHCEVATLCAELTELLQQCGQPAAAEDLHSDVQRVIQATAANYSSMYQDVAQGRRTEISYLLEYACATAERHHCVVPHLQQLKVRLIQHLTDKGLPTN</sequence>
<evidence type="ECO:0000313" key="13">
    <source>
        <dbReference type="EMBL" id="OUM75403.1"/>
    </source>
</evidence>
<feature type="domain" description="Ketopantoate reductase C-terminal" evidence="12">
    <location>
        <begin position="177"/>
        <end position="290"/>
    </location>
</feature>
<dbReference type="Gene3D" id="1.10.1040.10">
    <property type="entry name" value="N-(1-d-carboxylethyl)-l-norvaline Dehydrogenase, domain 2"/>
    <property type="match status" value="1"/>
</dbReference>
<dbReference type="Pfam" id="PF08546">
    <property type="entry name" value="ApbA_C"/>
    <property type="match status" value="1"/>
</dbReference>
<dbReference type="EC" id="1.1.1.169" evidence="3 10"/>
<dbReference type="InterPro" id="IPR036291">
    <property type="entry name" value="NAD(P)-bd_dom_sf"/>
</dbReference>
<dbReference type="SUPFAM" id="SSF48179">
    <property type="entry name" value="6-phosphogluconate dehydrogenase C-terminal domain-like"/>
    <property type="match status" value="1"/>
</dbReference>
<evidence type="ECO:0000256" key="10">
    <source>
        <dbReference type="RuleBase" id="RU362068"/>
    </source>
</evidence>
<keyword evidence="14" id="KW-1185">Reference proteome</keyword>
<dbReference type="OrthoDB" id="6530772at2"/>
<reference evidence="13 14" key="1">
    <citation type="journal article" date="2017" name="Syst. Appl. Microbiol.">
        <title>Pseudomonas caspiana sp. nov., a citrus pathogen in the Pseudomonas syringae phylogenetic group.</title>
        <authorList>
            <person name="Busquets A."/>
            <person name="Gomila M."/>
            <person name="Beiki F."/>
            <person name="Mulet M."/>
            <person name="Rahimian H."/>
            <person name="Garcia-Valdes E."/>
            <person name="Lalucat J."/>
        </authorList>
    </citation>
    <scope>NUCLEOTIDE SEQUENCE [LARGE SCALE GENOMIC DNA]</scope>
    <source>
        <strain evidence="13 14">FBF102</strain>
    </source>
</reference>
<keyword evidence="6 10" id="KW-0521">NADP</keyword>
<evidence type="ECO:0000256" key="6">
    <source>
        <dbReference type="ARBA" id="ARBA00022857"/>
    </source>
</evidence>
<evidence type="ECO:0000259" key="12">
    <source>
        <dbReference type="Pfam" id="PF08546"/>
    </source>
</evidence>
<protein>
    <recommendedName>
        <fullName evidence="4 10">2-dehydropantoate 2-reductase</fullName>
        <ecNumber evidence="3 10">1.1.1.169</ecNumber>
    </recommendedName>
    <alternativeName>
        <fullName evidence="8 10">Ketopantoate reductase</fullName>
    </alternativeName>
</protein>
<evidence type="ECO:0000256" key="9">
    <source>
        <dbReference type="ARBA" id="ARBA00048793"/>
    </source>
</evidence>
<evidence type="ECO:0000256" key="5">
    <source>
        <dbReference type="ARBA" id="ARBA00022655"/>
    </source>
</evidence>
<evidence type="ECO:0000256" key="7">
    <source>
        <dbReference type="ARBA" id="ARBA00023002"/>
    </source>
</evidence>
<name>A0A1Y3PCS8_9PSED</name>
<evidence type="ECO:0000313" key="14">
    <source>
        <dbReference type="Proteomes" id="UP000195440"/>
    </source>
</evidence>
<dbReference type="RefSeq" id="WP_087264835.1">
    <property type="nucleotide sequence ID" value="NZ_JBJGBV010000007.1"/>
</dbReference>
<comment type="caution">
    <text evidence="13">The sequence shown here is derived from an EMBL/GenBank/DDBJ whole genome shotgun (WGS) entry which is preliminary data.</text>
</comment>
<dbReference type="PANTHER" id="PTHR43765">
    <property type="entry name" value="2-DEHYDROPANTOATE 2-REDUCTASE-RELATED"/>
    <property type="match status" value="1"/>
</dbReference>
<dbReference type="InterPro" id="IPR013328">
    <property type="entry name" value="6PGD_dom2"/>
</dbReference>
<evidence type="ECO:0000256" key="1">
    <source>
        <dbReference type="ARBA" id="ARBA00004994"/>
    </source>
</evidence>
<dbReference type="AlphaFoldDB" id="A0A1Y3PCS8"/>
<comment type="catalytic activity">
    <reaction evidence="9 10">
        <text>(R)-pantoate + NADP(+) = 2-dehydropantoate + NADPH + H(+)</text>
        <dbReference type="Rhea" id="RHEA:16233"/>
        <dbReference type="ChEBI" id="CHEBI:11561"/>
        <dbReference type="ChEBI" id="CHEBI:15378"/>
        <dbReference type="ChEBI" id="CHEBI:15980"/>
        <dbReference type="ChEBI" id="CHEBI:57783"/>
        <dbReference type="ChEBI" id="CHEBI:58349"/>
        <dbReference type="EC" id="1.1.1.169"/>
    </reaction>
</comment>
<evidence type="ECO:0000259" key="11">
    <source>
        <dbReference type="Pfam" id="PF02558"/>
    </source>
</evidence>
<dbReference type="InterPro" id="IPR013332">
    <property type="entry name" value="KPR_N"/>
</dbReference>
<dbReference type="NCBIfam" id="TIGR00745">
    <property type="entry name" value="apbA_panE"/>
    <property type="match status" value="1"/>
</dbReference>
<comment type="pathway">
    <text evidence="1 10">Cofactor biosynthesis; (R)-pantothenate biosynthesis; (R)-pantoate from 3-methyl-2-oxobutanoate: step 2/2.</text>
</comment>
<comment type="function">
    <text evidence="10">Catalyzes the NADPH-dependent reduction of ketopantoate into pantoic acid.</text>
</comment>
<dbReference type="InterPro" id="IPR008927">
    <property type="entry name" value="6-PGluconate_DH-like_C_sf"/>
</dbReference>
<gene>
    <name evidence="13" type="ORF">AUC60_04185</name>
</gene>
<dbReference type="InterPro" id="IPR013752">
    <property type="entry name" value="KPA_reductase"/>
</dbReference>
<accession>A0A1Y3PCS8</accession>
<organism evidence="13 14">
    <name type="scientific">Pseudomonas caspiana</name>
    <dbReference type="NCBI Taxonomy" id="1451454"/>
    <lineage>
        <taxon>Bacteria</taxon>
        <taxon>Pseudomonadati</taxon>
        <taxon>Pseudomonadota</taxon>
        <taxon>Gammaproteobacteria</taxon>
        <taxon>Pseudomonadales</taxon>
        <taxon>Pseudomonadaceae</taxon>
        <taxon>Pseudomonas</taxon>
    </lineage>
</organism>
<comment type="similarity">
    <text evidence="2 10">Belongs to the ketopantoate reductase family.</text>
</comment>
<dbReference type="GO" id="GO:0050661">
    <property type="term" value="F:NADP binding"/>
    <property type="evidence" value="ECO:0007669"/>
    <property type="project" value="TreeGrafter"/>
</dbReference>
<keyword evidence="5 10" id="KW-0566">Pantothenate biosynthesis</keyword>